<name>E3JBA2_PSEI1</name>
<evidence type="ECO:0000313" key="2">
    <source>
        <dbReference type="EMBL" id="ADP78632.1"/>
    </source>
</evidence>
<accession>E3JBA2</accession>
<evidence type="ECO:0000256" key="1">
    <source>
        <dbReference type="SAM" id="Phobius"/>
    </source>
</evidence>
<evidence type="ECO:0000313" key="3">
    <source>
        <dbReference type="Proteomes" id="UP000002484"/>
    </source>
</evidence>
<dbReference type="AlphaFoldDB" id="E3JBA2"/>
<dbReference type="HOGENOM" id="CLU_658495_0_0_11"/>
<dbReference type="RefSeq" id="WP_013421754.1">
    <property type="nucleotide sequence ID" value="NC_014666.1"/>
</dbReference>
<keyword evidence="1" id="KW-0812">Transmembrane</keyword>
<dbReference type="OrthoDB" id="3213582at2"/>
<keyword evidence="3" id="KW-1185">Reference proteome</keyword>
<reference evidence="2 3" key="1">
    <citation type="submission" date="2010-10" db="EMBL/GenBank/DDBJ databases">
        <title>Complete sequence of Frankia sp. EuI1c.</title>
        <authorList>
            <consortium name="US DOE Joint Genome Institute"/>
            <person name="Lucas S."/>
            <person name="Copeland A."/>
            <person name="Lapidus A."/>
            <person name="Cheng J.-F."/>
            <person name="Bruce D."/>
            <person name="Goodwin L."/>
            <person name="Pitluck S."/>
            <person name="Chertkov O."/>
            <person name="Detter J.C."/>
            <person name="Han C."/>
            <person name="Tapia R."/>
            <person name="Land M."/>
            <person name="Hauser L."/>
            <person name="Jeffries C."/>
            <person name="Kyrpides N."/>
            <person name="Ivanova N."/>
            <person name="Mikhailova N."/>
            <person name="Beauchemin N."/>
            <person name="Sen A."/>
            <person name="Sur S.A."/>
            <person name="Gtari M."/>
            <person name="Wall L."/>
            <person name="Tisa L."/>
            <person name="Woyke T."/>
        </authorList>
    </citation>
    <scope>NUCLEOTIDE SEQUENCE [LARGE SCALE GENOMIC DNA]</scope>
    <source>
        <strain evidence="3">DSM 45817 / CECT 9037 / EuI1c</strain>
    </source>
</reference>
<dbReference type="EMBL" id="CP002299">
    <property type="protein sequence ID" value="ADP78632.1"/>
    <property type="molecule type" value="Genomic_DNA"/>
</dbReference>
<sequence>MSGEHRPTTAPPVDDGFATWLRAALAAQALDIELPATAGSSLLARAGAGDDPRLRTAPAARSPRRRWVATAVVAAAVLLVTVGAATLPRALRGHGDQVVPASVPDMVAPTFYGVRVGWLPGEVQLYRDFLSAGIQIGGIATPGEAMNMESAEWATPAAIRARSDSGSAASGGYSLLVIRAVANGGNVPSVKADTSTEQTTTVRGHIAVWASSRSPGNAGGSLTWTVDFPAGTGGKATDHVFVQVLGPDETVVRRIADNLSVGPRPSGPTDKASAVAAMAASASAAFDGASGVAMADAVDDPQAVLDGIGAALRTRPDALHAVSFAGVGPAPAGSQPDPRMPQSVVVFLSDTEAQLSGVWIGGTTKEELAPATVPPNTTPPGMIDATIRFTLTSRGWKVGRASFCGALVGVVTCPTNP</sequence>
<dbReference type="KEGG" id="fri:FraEuI1c_0552"/>
<keyword evidence="1" id="KW-1133">Transmembrane helix</keyword>
<organism evidence="2 3">
    <name type="scientific">Pseudofrankia inefficax (strain DSM 45817 / CECT 9037 / DDB 130130 / EuI1c)</name>
    <name type="common">Frankia inefficax</name>
    <dbReference type="NCBI Taxonomy" id="298654"/>
    <lineage>
        <taxon>Bacteria</taxon>
        <taxon>Bacillati</taxon>
        <taxon>Actinomycetota</taxon>
        <taxon>Actinomycetes</taxon>
        <taxon>Frankiales</taxon>
        <taxon>Frankiaceae</taxon>
        <taxon>Pseudofrankia</taxon>
    </lineage>
</organism>
<feature type="transmembrane region" description="Helical" evidence="1">
    <location>
        <begin position="67"/>
        <end position="87"/>
    </location>
</feature>
<dbReference type="InParanoid" id="E3JBA2"/>
<proteinExistence type="predicted"/>
<keyword evidence="1" id="KW-0472">Membrane</keyword>
<dbReference type="Proteomes" id="UP000002484">
    <property type="component" value="Chromosome"/>
</dbReference>
<gene>
    <name evidence="2" type="ordered locus">FraEuI1c_0552</name>
</gene>
<protein>
    <submittedName>
        <fullName evidence="2">Uncharacterized protein</fullName>
    </submittedName>
</protein>